<dbReference type="PANTHER" id="PTHR36842">
    <property type="entry name" value="PROTEIN TOLB HOMOLOG"/>
    <property type="match status" value="1"/>
</dbReference>
<accession>A0AAD4MGH4</accession>
<dbReference type="PANTHER" id="PTHR36842:SF1">
    <property type="entry name" value="PROTEIN TOLB"/>
    <property type="match status" value="1"/>
</dbReference>
<dbReference type="EMBL" id="JAKKPZ010000546">
    <property type="protein sequence ID" value="KAI1694147.1"/>
    <property type="molecule type" value="Genomic_DNA"/>
</dbReference>
<dbReference type="InterPro" id="IPR011042">
    <property type="entry name" value="6-blade_b-propeller_TolB-like"/>
</dbReference>
<keyword evidence="4" id="KW-1185">Reference proteome</keyword>
<feature type="chain" id="PRO_5042024846" evidence="2">
    <location>
        <begin position="19"/>
        <end position="665"/>
    </location>
</feature>
<evidence type="ECO:0000256" key="1">
    <source>
        <dbReference type="ARBA" id="ARBA00009820"/>
    </source>
</evidence>
<dbReference type="SUPFAM" id="SSF82171">
    <property type="entry name" value="DPP6 N-terminal domain-like"/>
    <property type="match status" value="1"/>
</dbReference>
<comment type="caution">
    <text evidence="3">The sequence shown here is derived from an EMBL/GenBank/DDBJ whole genome shotgun (WGS) entry which is preliminary data.</text>
</comment>
<comment type="similarity">
    <text evidence="1">Belongs to the TolB family.</text>
</comment>
<evidence type="ECO:0000313" key="4">
    <source>
        <dbReference type="Proteomes" id="UP001201812"/>
    </source>
</evidence>
<dbReference type="Proteomes" id="UP001201812">
    <property type="component" value="Unassembled WGS sequence"/>
</dbReference>
<feature type="signal peptide" evidence="2">
    <location>
        <begin position="1"/>
        <end position="18"/>
    </location>
</feature>
<name>A0AAD4MGH4_9BILA</name>
<proteinExistence type="inferred from homology"/>
<dbReference type="Pfam" id="PF07676">
    <property type="entry name" value="PD40"/>
    <property type="match status" value="5"/>
</dbReference>
<reference evidence="3" key="1">
    <citation type="submission" date="2022-01" db="EMBL/GenBank/DDBJ databases">
        <title>Genome Sequence Resource for Two Populations of Ditylenchus destructor, the Migratory Endoparasitic Phytonematode.</title>
        <authorList>
            <person name="Zhang H."/>
            <person name="Lin R."/>
            <person name="Xie B."/>
        </authorList>
    </citation>
    <scope>NUCLEOTIDE SEQUENCE</scope>
    <source>
        <strain evidence="3">BazhouSP</strain>
    </source>
</reference>
<dbReference type="AlphaFoldDB" id="A0AAD4MGH4"/>
<evidence type="ECO:0000313" key="3">
    <source>
        <dbReference type="EMBL" id="KAI1694147.1"/>
    </source>
</evidence>
<dbReference type="Gene3D" id="2.120.10.30">
    <property type="entry name" value="TolB, C-terminal domain"/>
    <property type="match status" value="2"/>
</dbReference>
<evidence type="ECO:0000256" key="2">
    <source>
        <dbReference type="SAM" id="SignalP"/>
    </source>
</evidence>
<organism evidence="3 4">
    <name type="scientific">Ditylenchus destructor</name>
    <dbReference type="NCBI Taxonomy" id="166010"/>
    <lineage>
        <taxon>Eukaryota</taxon>
        <taxon>Metazoa</taxon>
        <taxon>Ecdysozoa</taxon>
        <taxon>Nematoda</taxon>
        <taxon>Chromadorea</taxon>
        <taxon>Rhabditida</taxon>
        <taxon>Tylenchina</taxon>
        <taxon>Tylenchomorpha</taxon>
        <taxon>Sphaerularioidea</taxon>
        <taxon>Anguinidae</taxon>
        <taxon>Anguininae</taxon>
        <taxon>Ditylenchus</taxon>
    </lineage>
</organism>
<dbReference type="InterPro" id="IPR011659">
    <property type="entry name" value="WD40"/>
</dbReference>
<keyword evidence="2" id="KW-0732">Signal</keyword>
<gene>
    <name evidence="3" type="ORF">DdX_20279</name>
</gene>
<sequence length="665" mass="75346">MTLQILLMTLQIFAIKLDDDPISERGRREIRCISNGIREHTDPDFYPDSQHLIFSSNFHDQSLLEDEYKRNFKHNFDENEYANEPGIGWCKLSPYRVQCHMSKTATHRISEPLWEPTQIERTLRNVILMMYQSARRYEQEVDAVWMRPLSPDMDKFRMDLQGNIETQLTNETGFDGHGVVSPDGRRIVYTSMRTGDPELWIMNAKDGLGKRQLLRRKGFEGSSAFSADGKKIMFIATPVPKSPVEQDSYEKKLRQHKYDARNVTLLYTIETGNYTQILFDAKSTQIKFIWYKEKFNASKLSHFTSPKFLAGGKIMFHACYGEKYGQLCTKKKLFICNVDGTDLDEVKIGKASDLCEAALNKAETQIAFSSDLREYEKSGNRHRTLFIAKWIRNETTSKFSHRMPSKRYRESLLGSGKDNGIQFTGETFFSHVQQLTFGGKNVAPNLGIKVIPSDPYGFGIGSGSYHNLAVMPVLIKNTHYIYAYEPNLPSVQKNSKCAKSTAVHDSDVAISPNGRWIVYSSMKSGDPDFWSPDDDGLWNIKSVKRLTFRLGYEFGASFSSDSQKIVFAGTVPKEIVDLENYRKLLSCAGCGNESAGSSQNVTSGTHLFVNNEDGTGLKQITFNDNGFDAFPTLNSDGSLLLWSSNRNNSSNDTSDLNIFIAIMMV</sequence>
<protein>
    <submittedName>
        <fullName evidence="3">WD40-like beta propeller repeat domain-containing protein</fullName>
    </submittedName>
</protein>